<evidence type="ECO:0000313" key="2">
    <source>
        <dbReference type="Proteomes" id="UP000232230"/>
    </source>
</evidence>
<protein>
    <recommendedName>
        <fullName evidence="3">Lipoprotein</fullName>
    </recommendedName>
</protein>
<dbReference type="PROSITE" id="PS51257">
    <property type="entry name" value="PROKAR_LIPOPROTEIN"/>
    <property type="match status" value="1"/>
</dbReference>
<keyword evidence="2" id="KW-1185">Reference proteome</keyword>
<organism evidence="1 2">
    <name type="scientific">Williamsoniiplasma somnilux</name>
    <dbReference type="NCBI Taxonomy" id="215578"/>
    <lineage>
        <taxon>Bacteria</taxon>
        <taxon>Bacillati</taxon>
        <taxon>Mycoplasmatota</taxon>
        <taxon>Mollicutes</taxon>
        <taxon>Entomoplasmatales</taxon>
        <taxon>Williamsoniiplasma</taxon>
    </lineage>
</organism>
<dbReference type="Proteomes" id="UP000232230">
    <property type="component" value="Chromosome"/>
</dbReference>
<evidence type="ECO:0008006" key="3">
    <source>
        <dbReference type="Google" id="ProtNLM"/>
    </source>
</evidence>
<dbReference type="NCBIfam" id="NF038029">
    <property type="entry name" value="LP_plasma"/>
    <property type="match status" value="1"/>
</dbReference>
<evidence type="ECO:0000313" key="1">
    <source>
        <dbReference type="EMBL" id="ATZ18757.1"/>
    </source>
</evidence>
<name>A0A2K8NY94_9MOLU</name>
<dbReference type="KEGG" id="esx:ESOMN_v1c03750"/>
<accession>A0A2K8NY94</accession>
<gene>
    <name evidence="1" type="ORF">ESOMN_v1c03750</name>
</gene>
<dbReference type="EMBL" id="CP024965">
    <property type="protein sequence ID" value="ATZ18757.1"/>
    <property type="molecule type" value="Genomic_DNA"/>
</dbReference>
<dbReference type="AlphaFoldDB" id="A0A2K8NY94"/>
<reference evidence="1 2" key="1">
    <citation type="submission" date="2017-11" db="EMBL/GenBank/DDBJ databases">
        <title>Genome sequence of Entomoplasma somnilux PYAN-1 (ATCC 49194).</title>
        <authorList>
            <person name="Lo W.-S."/>
            <person name="Gasparich G.E."/>
            <person name="Kuo C.-H."/>
        </authorList>
    </citation>
    <scope>NUCLEOTIDE SEQUENCE [LARGE SCALE GENOMIC DNA]</scope>
    <source>
        <strain evidence="1 2">PYAN-1</strain>
    </source>
</reference>
<proteinExistence type="predicted"/>
<sequence>MKKLLGLIGSISLIATTSFTVVSCGVDKKIDRNFKDFTKLIYDWTYIRSYANFYEKDLGENKVSGNKIAVILASFYNNYKEVYDLFEKNKITGTLYSQNAKGDFDIAKIEDLKKDKTQTLYLSIKSNEKEVVEKLPINYISVTKAVVSTEKNDNYENSKFYDLWEAKSPKKIQDDLNLIKGKYEQLVKIGEKKPKDVILNSSLIDNLIKDEFLPAIRYIKIQIGEELDYDNIVKNKEKPKYIDKEMKEFYEKNLEEFGTIKSDILNQIIYNQESAFNLGNNIEVGFKEISEKQTERKN</sequence>
<dbReference type="RefSeq" id="WP_024863280.1">
    <property type="nucleotide sequence ID" value="NZ_CP024965.1"/>
</dbReference>
<dbReference type="InterPro" id="IPR054816">
    <property type="entry name" value="Lipoprotein_mollicutes-type_CS"/>
</dbReference>